<dbReference type="Proteomes" id="UP000756860">
    <property type="component" value="Unassembled WGS sequence"/>
</dbReference>
<dbReference type="RefSeq" id="WP_214176396.1">
    <property type="nucleotide sequence ID" value="NZ_JAHCVK010000010.1"/>
</dbReference>
<evidence type="ECO:0000256" key="6">
    <source>
        <dbReference type="ARBA" id="ARBA00050776"/>
    </source>
</evidence>
<reference evidence="8 9" key="1">
    <citation type="submission" date="2021-05" db="EMBL/GenBank/DDBJ databases">
        <title>The draft genome of Geobacter luticola JCM 17780.</title>
        <authorList>
            <person name="Xu Z."/>
            <person name="Masuda Y."/>
            <person name="Itoh H."/>
            <person name="Senoo K."/>
        </authorList>
    </citation>
    <scope>NUCLEOTIDE SEQUENCE [LARGE SCALE GENOMIC DNA]</scope>
    <source>
        <strain evidence="8 9">JCM 17780</strain>
    </source>
</reference>
<dbReference type="InterPro" id="IPR015422">
    <property type="entry name" value="PyrdxlP-dep_Trfase_small"/>
</dbReference>
<keyword evidence="4" id="KW-0808">Transferase</keyword>
<dbReference type="EMBL" id="JAHCVK010000010">
    <property type="protein sequence ID" value="MBT0654387.1"/>
    <property type="molecule type" value="Genomic_DNA"/>
</dbReference>
<evidence type="ECO:0000256" key="5">
    <source>
        <dbReference type="ARBA" id="ARBA00022898"/>
    </source>
</evidence>
<evidence type="ECO:0000256" key="4">
    <source>
        <dbReference type="ARBA" id="ARBA00022679"/>
    </source>
</evidence>
<organism evidence="8 9">
    <name type="scientific">Geomobilimonas luticola</name>
    <dbReference type="NCBI Taxonomy" id="1114878"/>
    <lineage>
        <taxon>Bacteria</taxon>
        <taxon>Pseudomonadati</taxon>
        <taxon>Thermodesulfobacteriota</taxon>
        <taxon>Desulfuromonadia</taxon>
        <taxon>Geobacterales</taxon>
        <taxon>Geobacteraceae</taxon>
        <taxon>Geomobilimonas</taxon>
    </lineage>
</organism>
<dbReference type="InterPro" id="IPR010970">
    <property type="entry name" value="Cys_dSase_SufS"/>
</dbReference>
<dbReference type="PANTHER" id="PTHR43586">
    <property type="entry name" value="CYSTEINE DESULFURASE"/>
    <property type="match status" value="1"/>
</dbReference>
<evidence type="ECO:0000256" key="2">
    <source>
        <dbReference type="ARBA" id="ARBA00010447"/>
    </source>
</evidence>
<evidence type="ECO:0000313" key="8">
    <source>
        <dbReference type="EMBL" id="MBT0654387.1"/>
    </source>
</evidence>
<dbReference type="Gene3D" id="3.40.640.10">
    <property type="entry name" value="Type I PLP-dependent aspartate aminotransferase-like (Major domain)"/>
    <property type="match status" value="1"/>
</dbReference>
<evidence type="ECO:0000256" key="3">
    <source>
        <dbReference type="ARBA" id="ARBA00012239"/>
    </source>
</evidence>
<dbReference type="PIRSF" id="PIRSF005572">
    <property type="entry name" value="NifS"/>
    <property type="match status" value="1"/>
</dbReference>
<dbReference type="CDD" id="cd06453">
    <property type="entry name" value="SufS_like"/>
    <property type="match status" value="1"/>
</dbReference>
<dbReference type="NCBIfam" id="TIGR01977">
    <property type="entry name" value="am_tr_V_EF2568"/>
    <property type="match status" value="1"/>
</dbReference>
<dbReference type="InterPro" id="IPR015424">
    <property type="entry name" value="PyrdxlP-dep_Trfase"/>
</dbReference>
<dbReference type="SUPFAM" id="SSF53383">
    <property type="entry name" value="PLP-dependent transferases"/>
    <property type="match status" value="1"/>
</dbReference>
<dbReference type="InterPro" id="IPR016454">
    <property type="entry name" value="Cysteine_dSase"/>
</dbReference>
<protein>
    <recommendedName>
        <fullName evidence="3">cysteine desulfurase</fullName>
        <ecNumber evidence="3">2.8.1.7</ecNumber>
    </recommendedName>
</protein>
<comment type="caution">
    <text evidence="8">The sequence shown here is derived from an EMBL/GenBank/DDBJ whole genome shotgun (WGS) entry which is preliminary data.</text>
</comment>
<evidence type="ECO:0000313" key="9">
    <source>
        <dbReference type="Proteomes" id="UP000756860"/>
    </source>
</evidence>
<evidence type="ECO:0000259" key="7">
    <source>
        <dbReference type="Pfam" id="PF00266"/>
    </source>
</evidence>
<dbReference type="InterPro" id="IPR015421">
    <property type="entry name" value="PyrdxlP-dep_Trfase_major"/>
</dbReference>
<dbReference type="GO" id="GO:0008483">
    <property type="term" value="F:transaminase activity"/>
    <property type="evidence" value="ECO:0007669"/>
    <property type="project" value="UniProtKB-KW"/>
</dbReference>
<name>A0ABS5SJ53_9BACT</name>
<comment type="similarity">
    <text evidence="2">Belongs to the class-V pyridoxal-phosphate-dependent aminotransferase family. Csd subfamily.</text>
</comment>
<keyword evidence="8" id="KW-0032">Aminotransferase</keyword>
<comment type="catalytic activity">
    <reaction evidence="6">
        <text>(sulfur carrier)-H + L-cysteine = (sulfur carrier)-SH + L-alanine</text>
        <dbReference type="Rhea" id="RHEA:43892"/>
        <dbReference type="Rhea" id="RHEA-COMP:14737"/>
        <dbReference type="Rhea" id="RHEA-COMP:14739"/>
        <dbReference type="ChEBI" id="CHEBI:29917"/>
        <dbReference type="ChEBI" id="CHEBI:35235"/>
        <dbReference type="ChEBI" id="CHEBI:57972"/>
        <dbReference type="ChEBI" id="CHEBI:64428"/>
        <dbReference type="EC" id="2.8.1.7"/>
    </reaction>
</comment>
<keyword evidence="5" id="KW-0663">Pyridoxal phosphate</keyword>
<sequence length="380" mass="39690">MSVYLDNAATSFPKPDTVYQAVDHALREIGVGPGRGGYRRGLEAGRLIFRAREAVAALIGAGDSERIVFTHSATESLNLAVSGLLRPGEHVITTTMEHNSLARPLHVAEQRGVDVTWLEADGRGCIDSRQVADALRPATRLVALSHCSNVTGTIQPLAEIGAVTRGAGVFLLVDAAQSAGSLPIDVGEMSVDLLAAPGHKGLLGPQGTGFLYVAAGIELTPLMVGGTGGHSSGLDQPTVMPERLESGTLNTPGIAGLLAGIEFIESIGRATIRSAETALVDQLVTGLGTTPGVTLYGPAEPERRGSVVSFTVAGHDPSQIGFHLDRDFGISVRVGLHCAPLAHQTIGTYPAGTVRVSPGWFTTARDIDLFLQALHTIVKR</sequence>
<keyword evidence="9" id="KW-1185">Reference proteome</keyword>
<feature type="domain" description="Aminotransferase class V" evidence="7">
    <location>
        <begin position="3"/>
        <end position="370"/>
    </location>
</feature>
<evidence type="ECO:0000256" key="1">
    <source>
        <dbReference type="ARBA" id="ARBA00001933"/>
    </source>
</evidence>
<dbReference type="Gene3D" id="3.90.1150.10">
    <property type="entry name" value="Aspartate Aminotransferase, domain 1"/>
    <property type="match status" value="1"/>
</dbReference>
<dbReference type="InterPro" id="IPR000192">
    <property type="entry name" value="Aminotrans_V_dom"/>
</dbReference>
<dbReference type="InterPro" id="IPR010969">
    <property type="entry name" value="Cys_dSase-rel_unknwn_funct"/>
</dbReference>
<accession>A0ABS5SJ53</accession>
<proteinExistence type="inferred from homology"/>
<dbReference type="Pfam" id="PF00266">
    <property type="entry name" value="Aminotran_5"/>
    <property type="match status" value="1"/>
</dbReference>
<comment type="cofactor">
    <cofactor evidence="1">
        <name>pyridoxal 5'-phosphate</name>
        <dbReference type="ChEBI" id="CHEBI:597326"/>
    </cofactor>
</comment>
<dbReference type="EC" id="2.8.1.7" evidence="3"/>
<gene>
    <name evidence="8" type="ORF">KI810_15105</name>
</gene>
<dbReference type="PANTHER" id="PTHR43586:SF4">
    <property type="entry name" value="ISOPENICILLIN N EPIMERASE"/>
    <property type="match status" value="1"/>
</dbReference>